<dbReference type="Pfam" id="PF26256">
    <property type="entry name" value="DUF8060"/>
    <property type="match status" value="1"/>
</dbReference>
<proteinExistence type="predicted"/>
<keyword evidence="2" id="KW-1133">Transmembrane helix</keyword>
<keyword evidence="5" id="KW-1185">Reference proteome</keyword>
<feature type="transmembrane region" description="Helical" evidence="2">
    <location>
        <begin position="92"/>
        <end position="110"/>
    </location>
</feature>
<feature type="compositionally biased region" description="Basic and acidic residues" evidence="1">
    <location>
        <begin position="35"/>
        <end position="45"/>
    </location>
</feature>
<feature type="domain" description="DUF8060" evidence="3">
    <location>
        <begin position="4"/>
        <end position="113"/>
    </location>
</feature>
<evidence type="ECO:0000259" key="3">
    <source>
        <dbReference type="Pfam" id="PF26256"/>
    </source>
</evidence>
<comment type="caution">
    <text evidence="4">The sequence shown here is derived from an EMBL/GenBank/DDBJ whole genome shotgun (WGS) entry which is preliminary data.</text>
</comment>
<dbReference type="EMBL" id="BAABKX010000001">
    <property type="protein sequence ID" value="GAA5046222.1"/>
    <property type="molecule type" value="Genomic_DNA"/>
</dbReference>
<feature type="compositionally biased region" description="Low complexity" evidence="1">
    <location>
        <begin position="9"/>
        <end position="19"/>
    </location>
</feature>
<dbReference type="GeneID" id="68612110"/>
<accession>A0AAV3UFB6</accession>
<keyword evidence="2" id="KW-0472">Membrane</keyword>
<feature type="transmembrane region" description="Helical" evidence="2">
    <location>
        <begin position="50"/>
        <end position="72"/>
    </location>
</feature>
<feature type="compositionally biased region" description="Basic residues" evidence="1">
    <location>
        <begin position="23"/>
        <end position="34"/>
    </location>
</feature>
<evidence type="ECO:0000256" key="1">
    <source>
        <dbReference type="SAM" id="MobiDB-lite"/>
    </source>
</evidence>
<feature type="region of interest" description="Disordered" evidence="1">
    <location>
        <begin position="1"/>
        <end position="45"/>
    </location>
</feature>
<name>A0AAV3UFB6_9EURY</name>
<dbReference type="RefSeq" id="WP_227776302.1">
    <property type="nucleotide sequence ID" value="NZ_BAABKX010000001.1"/>
</dbReference>
<sequence length="114" mass="13005">MTETKSNSTTMTEPTTDQPTRTERKKPNRQKRNHEKPNRQKPDREKVQGYVYRGALVLLCFLAIVALFQFYMSALAVIRTFVADQYRPLFNAGFNLAVLLPTGIGISSVVRKLD</sequence>
<keyword evidence="2" id="KW-0812">Transmembrane</keyword>
<organism evidence="4 5">
    <name type="scientific">Haladaptatus pallidirubidus</name>
    <dbReference type="NCBI Taxonomy" id="1008152"/>
    <lineage>
        <taxon>Archaea</taxon>
        <taxon>Methanobacteriati</taxon>
        <taxon>Methanobacteriota</taxon>
        <taxon>Stenosarchaea group</taxon>
        <taxon>Halobacteria</taxon>
        <taxon>Halobacteriales</taxon>
        <taxon>Haladaptataceae</taxon>
        <taxon>Haladaptatus</taxon>
    </lineage>
</organism>
<evidence type="ECO:0000256" key="2">
    <source>
        <dbReference type="SAM" id="Phobius"/>
    </source>
</evidence>
<dbReference type="Proteomes" id="UP001501729">
    <property type="component" value="Unassembled WGS sequence"/>
</dbReference>
<evidence type="ECO:0000313" key="5">
    <source>
        <dbReference type="Proteomes" id="UP001501729"/>
    </source>
</evidence>
<protein>
    <recommendedName>
        <fullName evidence="3">DUF8060 domain-containing protein</fullName>
    </recommendedName>
</protein>
<dbReference type="AlphaFoldDB" id="A0AAV3UFB6"/>
<reference evidence="4 5" key="1">
    <citation type="journal article" date="2019" name="Int. J. Syst. Evol. Microbiol.">
        <title>The Global Catalogue of Microorganisms (GCM) 10K type strain sequencing project: providing services to taxonomists for standard genome sequencing and annotation.</title>
        <authorList>
            <consortium name="The Broad Institute Genomics Platform"/>
            <consortium name="The Broad Institute Genome Sequencing Center for Infectious Disease"/>
            <person name="Wu L."/>
            <person name="Ma J."/>
        </authorList>
    </citation>
    <scope>NUCLEOTIDE SEQUENCE [LARGE SCALE GENOMIC DNA]</scope>
    <source>
        <strain evidence="4 5">JCM 17504</strain>
    </source>
</reference>
<evidence type="ECO:0000313" key="4">
    <source>
        <dbReference type="EMBL" id="GAA5046222.1"/>
    </source>
</evidence>
<dbReference type="InterPro" id="IPR058373">
    <property type="entry name" value="DUF8060"/>
</dbReference>
<gene>
    <name evidence="4" type="ORF">GCM10025751_15210</name>
</gene>